<evidence type="ECO:0000256" key="7">
    <source>
        <dbReference type="ARBA" id="ARBA00022989"/>
    </source>
</evidence>
<keyword evidence="13" id="KW-1185">Reference proteome</keyword>
<evidence type="ECO:0000256" key="11">
    <source>
        <dbReference type="SAM" id="Phobius"/>
    </source>
</evidence>
<accession>A0ABY5W877</accession>
<evidence type="ECO:0000313" key="13">
    <source>
        <dbReference type="Proteomes" id="UP001059617"/>
    </source>
</evidence>
<gene>
    <name evidence="12" type="ORF">Dfulv_19505</name>
</gene>
<evidence type="ECO:0000256" key="2">
    <source>
        <dbReference type="ARBA" id="ARBA00004651"/>
    </source>
</evidence>
<evidence type="ECO:0000256" key="10">
    <source>
        <dbReference type="PIRNR" id="PIRNR017385"/>
    </source>
</evidence>
<reference evidence="12" key="2">
    <citation type="submission" date="2022-09" db="EMBL/GenBank/DDBJ databases">
        <title>Biosynthetic gene clusters of Dactylosporangioum fulvum.</title>
        <authorList>
            <person name="Caradec T."/>
        </authorList>
    </citation>
    <scope>NUCLEOTIDE SEQUENCE</scope>
    <source>
        <strain evidence="12">NRRL B-16292</strain>
    </source>
</reference>
<keyword evidence="4 10" id="KW-1003">Cell membrane</keyword>
<evidence type="ECO:0000313" key="12">
    <source>
        <dbReference type="EMBL" id="UWP86302.1"/>
    </source>
</evidence>
<keyword evidence="5 11" id="KW-0812">Transmembrane</keyword>
<feature type="transmembrane region" description="Helical" evidence="11">
    <location>
        <begin position="7"/>
        <end position="25"/>
    </location>
</feature>
<comment type="subunit">
    <text evidence="10">Associates with subunits I, II and III to form cytochrome c oxidase.</text>
</comment>
<evidence type="ECO:0000256" key="1">
    <source>
        <dbReference type="ARBA" id="ARBA00002536"/>
    </source>
</evidence>
<dbReference type="EMBL" id="CP073720">
    <property type="protein sequence ID" value="UWP86302.1"/>
    <property type="molecule type" value="Genomic_DNA"/>
</dbReference>
<comment type="subcellular location">
    <subcellularLocation>
        <location evidence="2">Cell membrane</location>
        <topology evidence="2">Multi-pass membrane protein</topology>
    </subcellularLocation>
</comment>
<evidence type="ECO:0000256" key="9">
    <source>
        <dbReference type="ARBA" id="ARBA00047816"/>
    </source>
</evidence>
<dbReference type="EC" id="7.1.1.9" evidence="10"/>
<comment type="catalytic activity">
    <reaction evidence="9 10">
        <text>4 Fe(II)-[cytochrome c] + O2 + 8 H(+)(in) = 4 Fe(III)-[cytochrome c] + 2 H2O + 4 H(+)(out)</text>
        <dbReference type="Rhea" id="RHEA:11436"/>
        <dbReference type="Rhea" id="RHEA-COMP:10350"/>
        <dbReference type="Rhea" id="RHEA-COMP:14399"/>
        <dbReference type="ChEBI" id="CHEBI:15377"/>
        <dbReference type="ChEBI" id="CHEBI:15378"/>
        <dbReference type="ChEBI" id="CHEBI:15379"/>
        <dbReference type="ChEBI" id="CHEBI:29033"/>
        <dbReference type="ChEBI" id="CHEBI:29034"/>
        <dbReference type="EC" id="7.1.1.9"/>
    </reaction>
</comment>
<protein>
    <recommendedName>
        <fullName evidence="10">Cytochrome c oxidase polypeptide 4</fullName>
        <ecNumber evidence="10">7.1.1.9</ecNumber>
    </recommendedName>
    <alternativeName>
        <fullName evidence="10">Cytochrome aa3 subunit 4</fullName>
    </alternativeName>
    <alternativeName>
        <fullName evidence="10">Cytochrome c oxidase polypeptide IV</fullName>
    </alternativeName>
</protein>
<feature type="transmembrane region" description="Helical" evidence="11">
    <location>
        <begin position="89"/>
        <end position="108"/>
    </location>
</feature>
<evidence type="ECO:0000256" key="8">
    <source>
        <dbReference type="ARBA" id="ARBA00023136"/>
    </source>
</evidence>
<dbReference type="InterPro" id="IPR021050">
    <property type="entry name" value="Cyt_c_oxidase_su4_actinobac"/>
</dbReference>
<organism evidence="12 13">
    <name type="scientific">Dactylosporangium fulvum</name>
    <dbReference type="NCBI Taxonomy" id="53359"/>
    <lineage>
        <taxon>Bacteria</taxon>
        <taxon>Bacillati</taxon>
        <taxon>Actinomycetota</taxon>
        <taxon>Actinomycetes</taxon>
        <taxon>Micromonosporales</taxon>
        <taxon>Micromonosporaceae</taxon>
        <taxon>Dactylosporangium</taxon>
    </lineage>
</organism>
<name>A0ABY5W877_9ACTN</name>
<dbReference type="PIRSF" id="PIRSF017385">
    <property type="entry name" value="CtaF"/>
    <property type="match status" value="1"/>
</dbReference>
<dbReference type="Pfam" id="PF12270">
    <property type="entry name" value="Cyt_c_ox_IV"/>
    <property type="match status" value="1"/>
</dbReference>
<evidence type="ECO:0000256" key="3">
    <source>
        <dbReference type="ARBA" id="ARBA00006870"/>
    </source>
</evidence>
<comment type="function">
    <text evidence="1 10">Part of cytochrome c oxidase, its function is unknown.</text>
</comment>
<feature type="transmembrane region" description="Helical" evidence="11">
    <location>
        <begin position="114"/>
        <end position="132"/>
    </location>
</feature>
<keyword evidence="6 10" id="KW-1278">Translocase</keyword>
<dbReference type="RefSeq" id="WP_259865439.1">
    <property type="nucleotide sequence ID" value="NZ_BAAAST010000126.1"/>
</dbReference>
<proteinExistence type="inferred from homology"/>
<feature type="transmembrane region" description="Helical" evidence="11">
    <location>
        <begin position="37"/>
        <end position="57"/>
    </location>
</feature>
<keyword evidence="8 10" id="KW-0472">Membrane</keyword>
<evidence type="ECO:0000256" key="6">
    <source>
        <dbReference type="ARBA" id="ARBA00022967"/>
    </source>
</evidence>
<dbReference type="Proteomes" id="UP001059617">
    <property type="component" value="Chromosome"/>
</dbReference>
<comment type="similarity">
    <text evidence="3 10">Belongs to the cytochrome c oxidase bacterial subunit CtaF family.</text>
</comment>
<evidence type="ECO:0000256" key="4">
    <source>
        <dbReference type="ARBA" id="ARBA00022475"/>
    </source>
</evidence>
<keyword evidence="7 11" id="KW-1133">Transmembrane helix</keyword>
<reference evidence="12" key="1">
    <citation type="submission" date="2021-04" db="EMBL/GenBank/DDBJ databases">
        <authorList>
            <person name="Hartkoorn R.C."/>
            <person name="Beaudoing E."/>
            <person name="Hot D."/>
        </authorList>
    </citation>
    <scope>NUCLEOTIDE SEQUENCE</scope>
    <source>
        <strain evidence="12">NRRL B-16292</strain>
    </source>
</reference>
<evidence type="ECO:0000256" key="5">
    <source>
        <dbReference type="ARBA" id="ARBA00022692"/>
    </source>
</evidence>
<sequence length="141" mass="14673">MRAETKLFALVGGLLVVITIVYAYLTAALNGAVERVGTVALGLSCVLCGMSGGYFWLISRRIPPRPEDRDDADIADAAGEVGFFSPSSYWPLGIGLSAATAALGVVLWQLWIAAAGIVGVVAAAAGMLFEYYTGANRGSEL</sequence>